<dbReference type="PROSITE" id="PS50937">
    <property type="entry name" value="HTH_MERR_2"/>
    <property type="match status" value="1"/>
</dbReference>
<dbReference type="RefSeq" id="WP_102842907.1">
    <property type="nucleotide sequence ID" value="NZ_PDZR01000004.1"/>
</dbReference>
<dbReference type="InterPro" id="IPR009061">
    <property type="entry name" value="DNA-bd_dom_put_sf"/>
</dbReference>
<evidence type="ECO:0000256" key="2">
    <source>
        <dbReference type="ARBA" id="ARBA00023015"/>
    </source>
</evidence>
<evidence type="ECO:0000313" key="8">
    <source>
        <dbReference type="Proteomes" id="UP000236286"/>
    </source>
</evidence>
<feature type="coiled-coil region" evidence="5">
    <location>
        <begin position="97"/>
        <end position="152"/>
    </location>
</feature>
<dbReference type="PANTHER" id="PTHR30204">
    <property type="entry name" value="REDOX-CYCLING DRUG-SENSING TRANSCRIPTIONAL ACTIVATOR SOXR"/>
    <property type="match status" value="1"/>
</dbReference>
<keyword evidence="4" id="KW-0804">Transcription</keyword>
<evidence type="ECO:0000256" key="3">
    <source>
        <dbReference type="ARBA" id="ARBA00023125"/>
    </source>
</evidence>
<dbReference type="PANTHER" id="PTHR30204:SF69">
    <property type="entry name" value="MERR-FAMILY TRANSCRIPTIONAL REGULATOR"/>
    <property type="match status" value="1"/>
</dbReference>
<proteinExistence type="predicted"/>
<accession>A0A2J7TJJ5</accession>
<gene>
    <name evidence="7" type="ORF">CR492_06495</name>
</gene>
<dbReference type="SUPFAM" id="SSF46955">
    <property type="entry name" value="Putative DNA-binding domain"/>
    <property type="match status" value="1"/>
</dbReference>
<keyword evidence="1" id="KW-0678">Repressor</keyword>
<keyword evidence="3" id="KW-0238">DNA-binding</keyword>
<dbReference type="Gene3D" id="1.10.1660.10">
    <property type="match status" value="1"/>
</dbReference>
<evidence type="ECO:0000256" key="5">
    <source>
        <dbReference type="SAM" id="Coils"/>
    </source>
</evidence>
<evidence type="ECO:0000259" key="6">
    <source>
        <dbReference type="PROSITE" id="PS50937"/>
    </source>
</evidence>
<dbReference type="SMART" id="SM00422">
    <property type="entry name" value="HTH_MERR"/>
    <property type="match status" value="1"/>
</dbReference>
<comment type="caution">
    <text evidence="7">The sequence shown here is derived from an EMBL/GenBank/DDBJ whole genome shotgun (WGS) entry which is preliminary data.</text>
</comment>
<dbReference type="EMBL" id="PDZR01000004">
    <property type="protein sequence ID" value="PNG26944.1"/>
    <property type="molecule type" value="Genomic_DNA"/>
</dbReference>
<keyword evidence="2" id="KW-0805">Transcription regulation</keyword>
<name>A0A2J7TJJ5_METSI</name>
<evidence type="ECO:0000256" key="1">
    <source>
        <dbReference type="ARBA" id="ARBA00022491"/>
    </source>
</evidence>
<evidence type="ECO:0000256" key="4">
    <source>
        <dbReference type="ARBA" id="ARBA00023163"/>
    </source>
</evidence>
<dbReference type="Pfam" id="PF13411">
    <property type="entry name" value="MerR_1"/>
    <property type="match status" value="1"/>
</dbReference>
<dbReference type="GO" id="GO:0003700">
    <property type="term" value="F:DNA-binding transcription factor activity"/>
    <property type="evidence" value="ECO:0007669"/>
    <property type="project" value="InterPro"/>
</dbReference>
<dbReference type="InterPro" id="IPR047057">
    <property type="entry name" value="MerR_fam"/>
</dbReference>
<sequence length="163" mass="18493">MHTHLERDPRGRANIAIGEDHRAASSGERFSQSSAPAPASTIREMARDFGVSIRALRFYEDRGLLRPKREGAMRFYEERERRNLKMILKSKQLGFTLAEISAMLASQSELLEAAELEMALPPEQIIAQIGFLERQRQELDAAIMELRKAHCRLVETKFLGAIA</sequence>
<organism evidence="7 8">
    <name type="scientific">Methylocella silvestris</name>
    <dbReference type="NCBI Taxonomy" id="199596"/>
    <lineage>
        <taxon>Bacteria</taxon>
        <taxon>Pseudomonadati</taxon>
        <taxon>Pseudomonadota</taxon>
        <taxon>Alphaproteobacteria</taxon>
        <taxon>Hyphomicrobiales</taxon>
        <taxon>Beijerinckiaceae</taxon>
        <taxon>Methylocella</taxon>
    </lineage>
</organism>
<dbReference type="OrthoDB" id="9803659at2"/>
<dbReference type="GO" id="GO:0003677">
    <property type="term" value="F:DNA binding"/>
    <property type="evidence" value="ECO:0007669"/>
    <property type="project" value="UniProtKB-KW"/>
</dbReference>
<keyword evidence="5" id="KW-0175">Coiled coil</keyword>
<dbReference type="InterPro" id="IPR000551">
    <property type="entry name" value="MerR-type_HTH_dom"/>
</dbReference>
<dbReference type="Proteomes" id="UP000236286">
    <property type="component" value="Unassembled WGS sequence"/>
</dbReference>
<protein>
    <submittedName>
        <fullName evidence="7">MerR family transcriptional regulator</fullName>
    </submittedName>
</protein>
<dbReference type="AlphaFoldDB" id="A0A2J7TJJ5"/>
<feature type="domain" description="HTH merR-type" evidence="6">
    <location>
        <begin position="41"/>
        <end position="106"/>
    </location>
</feature>
<evidence type="ECO:0000313" key="7">
    <source>
        <dbReference type="EMBL" id="PNG26944.1"/>
    </source>
</evidence>
<reference evidence="7 8" key="1">
    <citation type="submission" date="2017-10" db="EMBL/GenBank/DDBJ databases">
        <title>Genome announcement of Methylocella silvestris TVC from permafrost.</title>
        <authorList>
            <person name="Wang J."/>
            <person name="Geng K."/>
            <person name="Ul-Haque F."/>
            <person name="Crombie A.T."/>
            <person name="Street L.E."/>
            <person name="Wookey P.A."/>
            <person name="Murrell J.C."/>
            <person name="Pratscher J."/>
        </authorList>
    </citation>
    <scope>NUCLEOTIDE SEQUENCE [LARGE SCALE GENOMIC DNA]</scope>
    <source>
        <strain evidence="7 8">TVC</strain>
    </source>
</reference>